<keyword evidence="7" id="KW-1185">Reference proteome</keyword>
<reference evidence="4 7" key="2">
    <citation type="journal article" date="2013" name="Genome Announc.">
        <title>Complete genome sequence of pathogenic Guinea pig cytomegalovirus from salivary gland homogenates of infected animals.</title>
        <authorList>
            <person name="Yang D."/>
            <person name="Tamburro K."/>
            <person name="Dittmer D."/>
            <person name="Cui X."/>
            <person name="McVoy M.A."/>
            <person name="Hernandez-Alvarado N."/>
            <person name="Schleiss M.R."/>
        </authorList>
    </citation>
    <scope>NUCLEOTIDE SEQUENCE [LARGE SCALE GENOMIC DNA]</scope>
    <source>
        <strain evidence="4">21222</strain>
    </source>
</reference>
<dbReference type="Pfam" id="PF03581">
    <property type="entry name" value="Herpes_UL33"/>
    <property type="match status" value="1"/>
</dbReference>
<evidence type="ECO:0000256" key="3">
    <source>
        <dbReference type="ARBA" id="ARBA00023219"/>
    </source>
</evidence>
<keyword evidence="2" id="KW-1188">Viral release from host cell</keyword>
<dbReference type="RefSeq" id="YP_007417826.1">
    <property type="nucleotide sequence ID" value="NC_020231.1"/>
</dbReference>
<evidence type="ECO:0000256" key="2">
    <source>
        <dbReference type="ARBA" id="ARBA00022612"/>
    </source>
</evidence>
<evidence type="ECO:0000313" key="5">
    <source>
        <dbReference type="EMBL" id="BAJ78519.1"/>
    </source>
</evidence>
<keyword evidence="1" id="KW-1048">Host nucleus</keyword>
<dbReference type="KEGG" id="vg:14536653"/>
<dbReference type="Proteomes" id="UP000102041">
    <property type="component" value="Segment"/>
</dbReference>
<dbReference type="Proteomes" id="UP000132784">
    <property type="component" value="Segment"/>
</dbReference>
<organismHost>
    <name type="scientific">Cavia porcellus</name>
    <name type="common">Guinea pig</name>
    <dbReference type="NCBI Taxonomy" id="10141"/>
</organismHost>
<evidence type="ECO:0000256" key="1">
    <source>
        <dbReference type="ARBA" id="ARBA00022562"/>
    </source>
</evidence>
<proteinExistence type="inferred from homology"/>
<evidence type="ECO:0000313" key="6">
    <source>
        <dbReference type="Proteomes" id="UP000102041"/>
    </source>
</evidence>
<dbReference type="GeneID" id="14536653"/>
<gene>
    <name evidence="5" type="primary">GP51</name>
</gene>
<dbReference type="InterPro" id="IPR005208">
    <property type="entry name" value="Herpes_TT2"/>
</dbReference>
<dbReference type="EMBL" id="KC503762">
    <property type="protein sequence ID" value="AGE11530.1"/>
    <property type="molecule type" value="Genomic_DNA"/>
</dbReference>
<sequence length="99" mass="10931">MAAVNGSSDEANVVDVEDVTDLIFKPMLPRVYDIMLPSIDARLNFINVGQKYTAFVRHGKKGGCDACAHKDILLDKTRLLTAILTKLLDVNGILDRKDD</sequence>
<protein>
    <submittedName>
        <fullName evidence="4 5">GP51</fullName>
    </submittedName>
</protein>
<keyword evidence="3" id="KW-0231">Viral genome packaging</keyword>
<accession>B7TPW9</accession>
<dbReference type="OrthoDB" id="25354at10239"/>
<name>B7TPW9_GPCMV</name>
<organism evidence="5 6">
    <name type="scientific">Guinea pig cytomegalovirus (strain 22122)</name>
    <name type="common">GPCMV</name>
    <dbReference type="NCBI Taxonomy" id="103920"/>
    <lineage>
        <taxon>Viruses</taxon>
        <taxon>Duplodnaviria</taxon>
        <taxon>Heunggongvirae</taxon>
        <taxon>Peploviricota</taxon>
        <taxon>Herviviricetes</taxon>
        <taxon>Herpesvirales</taxon>
        <taxon>Orthoherpesviridae</taxon>
        <taxon>Betaherpesvirinae</taxon>
        <taxon>Quwivirus</taxon>
        <taxon>Quwivirus caviidbeta2</taxon>
    </lineage>
</organism>
<dbReference type="EMBL" id="AB592928">
    <property type="protein sequence ID" value="BAJ78519.1"/>
    <property type="molecule type" value="Genomic_DNA"/>
</dbReference>
<evidence type="ECO:0000313" key="4">
    <source>
        <dbReference type="EMBL" id="AGE11530.1"/>
    </source>
</evidence>
<dbReference type="GO" id="GO:0019073">
    <property type="term" value="P:viral DNA genome packaging"/>
    <property type="evidence" value="ECO:0007669"/>
    <property type="project" value="InterPro"/>
</dbReference>
<evidence type="ECO:0000313" key="7">
    <source>
        <dbReference type="Proteomes" id="UP000132784"/>
    </source>
</evidence>
<dbReference type="HAMAP" id="MF_04015">
    <property type="entry name" value="HSV_TRM2"/>
    <property type="match status" value="1"/>
</dbReference>
<reference evidence="5 6" key="1">
    <citation type="journal article" date="2011" name="J. Gen. Virol.">
        <title>Re-evaluation of the genome sequence of guinea pig cytomegalovirus.</title>
        <authorList>
            <person name="Kanai K."/>
            <person name="Yamada S."/>
            <person name="Yamamoto Y."/>
            <person name="Fukui Y."/>
            <person name="Kurane I."/>
            <person name="Inoue N."/>
        </authorList>
    </citation>
    <scope>NUCLEOTIDE SEQUENCE [LARGE SCALE GENOMIC DNA]</scope>
    <source>
        <strain evidence="5">22122</strain>
    </source>
</reference>